<proteinExistence type="predicted"/>
<protein>
    <submittedName>
        <fullName evidence="3">AAA family ATPase</fullName>
    </submittedName>
</protein>
<dbReference type="PANTHER" id="PTHR37291:SF1">
    <property type="entry name" value="TYPE IV METHYL-DIRECTED RESTRICTION ENZYME ECOKMCRB SUBUNIT"/>
    <property type="match status" value="1"/>
</dbReference>
<evidence type="ECO:0000259" key="2">
    <source>
        <dbReference type="Pfam" id="PF07728"/>
    </source>
</evidence>
<evidence type="ECO:0000313" key="3">
    <source>
        <dbReference type="EMBL" id="ASJ22087.1"/>
    </source>
</evidence>
<dbReference type="SUPFAM" id="SSF52540">
    <property type="entry name" value="P-loop containing nucleoside triphosphate hydrolases"/>
    <property type="match status" value="1"/>
</dbReference>
<dbReference type="PANTHER" id="PTHR37291">
    <property type="entry name" value="5-METHYLCYTOSINE-SPECIFIC RESTRICTION ENZYME B"/>
    <property type="match status" value="1"/>
</dbReference>
<evidence type="ECO:0000313" key="4">
    <source>
        <dbReference type="Proteomes" id="UP000264880"/>
    </source>
</evidence>
<feature type="coiled-coil region" evidence="1">
    <location>
        <begin position="444"/>
        <end position="478"/>
    </location>
</feature>
<dbReference type="KEGG" id="bhp:BHAMNSH16_10755"/>
<reference evidence="3 4" key="1">
    <citation type="submission" date="2017-02" db="EMBL/GenBank/DDBJ databases">
        <title>Complete genome sequence of Brachyspira hampsonii genomovar I strain NSH-16 (ATCC BAA-2463).</title>
        <authorList>
            <person name="Mirajkar N.S."/>
            <person name="Gebhart C.J."/>
        </authorList>
    </citation>
    <scope>NUCLEOTIDE SEQUENCE [LARGE SCALE GENOMIC DNA]</scope>
    <source>
        <strain evidence="3 4">NSH-16</strain>
    </source>
</reference>
<organism evidence="3 4">
    <name type="scientific">Brachyspira hampsonii</name>
    <dbReference type="NCBI Taxonomy" id="1287055"/>
    <lineage>
        <taxon>Bacteria</taxon>
        <taxon>Pseudomonadati</taxon>
        <taxon>Spirochaetota</taxon>
        <taxon>Spirochaetia</taxon>
        <taxon>Brachyspirales</taxon>
        <taxon>Brachyspiraceae</taxon>
        <taxon>Brachyspira</taxon>
    </lineage>
</organism>
<dbReference type="GO" id="GO:0005524">
    <property type="term" value="F:ATP binding"/>
    <property type="evidence" value="ECO:0007669"/>
    <property type="project" value="InterPro"/>
</dbReference>
<dbReference type="EMBL" id="CP019914">
    <property type="protein sequence ID" value="ASJ22087.1"/>
    <property type="molecule type" value="Genomic_DNA"/>
</dbReference>
<evidence type="ECO:0000256" key="1">
    <source>
        <dbReference type="SAM" id="Coils"/>
    </source>
</evidence>
<dbReference type="InterPro" id="IPR052934">
    <property type="entry name" value="Methyl-DNA_Rec/Restrict_Enz"/>
</dbReference>
<accession>A0AAC9TVM6</accession>
<name>A0AAC9TVM6_9SPIR</name>
<feature type="domain" description="ATPase dynein-related AAA" evidence="2">
    <location>
        <begin position="360"/>
        <end position="439"/>
    </location>
</feature>
<sequence length="540" mass="62707">MELKKVFACGVSWGGGKPSYFEEFKKYNSAILGSYNRRIEGFRNLKVGDLIAAKNGEKIIALGQVASALEEYWSWKDLIDEEKANYYGVSLEDEVDIIKVNKWIKLGEPINYPTSSGTGFVQNNRSDYLTQCNNAYYKELKKMEKEEIINILSQKKQIILQGAPGTGKTYSTAEIAVNLIDEKVPDDRKEVMKRYKELIKNNQIFFTTFHQSMDYEEFVEGYKPISNDGNISYEITDGIFKEACRYSITAGNDKNNIEYVWNEFQNKLIEEDIRFDEKNNNIGKITLKTKTGLDFYLTTDDNGYVRYKPASQIGDNWRYIRAALFGLYFNKYKSALSYTEPLLDYLKENYNLSEPIENNKNPVVLIIDEINRGNIAKIFGELITLLEADKRKNADNEIEVKLPYSKEIFSVPSNLYIIGTMNTTDRSIGYIDYALRRRFAFITIKSDIEKIENYYNDNEELKSKASALFNNIENIIKENLNEEFEIDDIMIGHSYFMAKDEKELKRKLDYEIKPLLLEYYKDGILKSDKELKDKIKELAI</sequence>
<dbReference type="Pfam" id="PF07728">
    <property type="entry name" value="AAA_5"/>
    <property type="match status" value="1"/>
</dbReference>
<gene>
    <name evidence="3" type="ORF">BHAMNSH16_10755</name>
</gene>
<dbReference type="AlphaFoldDB" id="A0AAC9TVM6"/>
<dbReference type="InterPro" id="IPR027417">
    <property type="entry name" value="P-loop_NTPase"/>
</dbReference>
<dbReference type="Gene3D" id="3.40.50.300">
    <property type="entry name" value="P-loop containing nucleotide triphosphate hydrolases"/>
    <property type="match status" value="2"/>
</dbReference>
<dbReference type="RefSeq" id="WP_069732070.1">
    <property type="nucleotide sequence ID" value="NZ_CP019914.1"/>
</dbReference>
<dbReference type="GO" id="GO:0016887">
    <property type="term" value="F:ATP hydrolysis activity"/>
    <property type="evidence" value="ECO:0007669"/>
    <property type="project" value="InterPro"/>
</dbReference>
<dbReference type="REBASE" id="210388">
    <property type="entry name" value="BhaNSH16McrBC2P"/>
</dbReference>
<keyword evidence="1" id="KW-0175">Coiled coil</keyword>
<keyword evidence="4" id="KW-1185">Reference proteome</keyword>
<dbReference type="Proteomes" id="UP000264880">
    <property type="component" value="Chromosome"/>
</dbReference>
<dbReference type="InterPro" id="IPR011704">
    <property type="entry name" value="ATPase_dyneun-rel_AAA"/>
</dbReference>